<dbReference type="Pfam" id="PF04239">
    <property type="entry name" value="DUF421"/>
    <property type="match status" value="1"/>
</dbReference>
<dbReference type="RefSeq" id="WP_207327324.1">
    <property type="nucleotide sequence ID" value="NZ_JAFMYW010000001.1"/>
</dbReference>
<gene>
    <name evidence="9" type="ORF">J2I46_02370</name>
</gene>
<accession>A0ABS3JBN7</accession>
<evidence type="ECO:0000256" key="4">
    <source>
        <dbReference type="ARBA" id="ARBA00022692"/>
    </source>
</evidence>
<keyword evidence="4 7" id="KW-0812">Transmembrane</keyword>
<sequence>MEKLIDVDWDKMFIPSSSILEILIRGSLTYWVVFLYMRFVRRSSGQLNITDILLITLISDASQNAMAGTYESVTEGAALVGTLVGWDYLINWLGFRSAFFGRLGNPEPTLLVKNGVIQKQNLKRELITEDELISLLRQQGIEDVADVKQCYLEGSGSLSVIQKK</sequence>
<dbReference type="InterPro" id="IPR023090">
    <property type="entry name" value="UPF0702_alpha/beta_dom_sf"/>
</dbReference>
<evidence type="ECO:0000256" key="5">
    <source>
        <dbReference type="ARBA" id="ARBA00022989"/>
    </source>
</evidence>
<dbReference type="Proteomes" id="UP000664628">
    <property type="component" value="Unassembled WGS sequence"/>
</dbReference>
<comment type="caution">
    <text evidence="9">The sequence shown here is derived from an EMBL/GenBank/DDBJ whole genome shotgun (WGS) entry which is preliminary data.</text>
</comment>
<dbReference type="EMBL" id="JAFMYW010000001">
    <property type="protein sequence ID" value="MBO0947411.1"/>
    <property type="molecule type" value="Genomic_DNA"/>
</dbReference>
<dbReference type="PANTHER" id="PTHR34582">
    <property type="entry name" value="UPF0702 TRANSMEMBRANE PROTEIN YCAP"/>
    <property type="match status" value="1"/>
</dbReference>
<evidence type="ECO:0000313" key="9">
    <source>
        <dbReference type="EMBL" id="MBO0947411.1"/>
    </source>
</evidence>
<comment type="subcellular location">
    <subcellularLocation>
        <location evidence="1">Cell membrane</location>
        <topology evidence="1">Multi-pass membrane protein</topology>
    </subcellularLocation>
</comment>
<proteinExistence type="inferred from homology"/>
<evidence type="ECO:0000256" key="7">
    <source>
        <dbReference type="SAM" id="Phobius"/>
    </source>
</evidence>
<dbReference type="Gene3D" id="3.30.240.20">
    <property type="entry name" value="bsu07140 like domains"/>
    <property type="match status" value="1"/>
</dbReference>
<feature type="domain" description="YetF C-terminal" evidence="8">
    <location>
        <begin position="98"/>
        <end position="164"/>
    </location>
</feature>
<evidence type="ECO:0000256" key="1">
    <source>
        <dbReference type="ARBA" id="ARBA00004651"/>
    </source>
</evidence>
<evidence type="ECO:0000256" key="2">
    <source>
        <dbReference type="ARBA" id="ARBA00006448"/>
    </source>
</evidence>
<dbReference type="InterPro" id="IPR007353">
    <property type="entry name" value="DUF421"/>
</dbReference>
<keyword evidence="5 7" id="KW-1133">Transmembrane helix</keyword>
<organism evidence="9 10">
    <name type="scientific">Fibrella forsythiae</name>
    <dbReference type="NCBI Taxonomy" id="2817061"/>
    <lineage>
        <taxon>Bacteria</taxon>
        <taxon>Pseudomonadati</taxon>
        <taxon>Bacteroidota</taxon>
        <taxon>Cytophagia</taxon>
        <taxon>Cytophagales</taxon>
        <taxon>Spirosomataceae</taxon>
        <taxon>Fibrella</taxon>
    </lineage>
</organism>
<name>A0ABS3JBN7_9BACT</name>
<evidence type="ECO:0000256" key="3">
    <source>
        <dbReference type="ARBA" id="ARBA00022475"/>
    </source>
</evidence>
<evidence type="ECO:0000259" key="8">
    <source>
        <dbReference type="Pfam" id="PF04239"/>
    </source>
</evidence>
<reference evidence="9 10" key="1">
    <citation type="submission" date="2021-03" db="EMBL/GenBank/DDBJ databases">
        <title>Fibrella sp. HMF5405 genome sequencing and assembly.</title>
        <authorList>
            <person name="Kang H."/>
            <person name="Kim H."/>
            <person name="Bae S."/>
            <person name="Joh K."/>
        </authorList>
    </citation>
    <scope>NUCLEOTIDE SEQUENCE [LARGE SCALE GENOMIC DNA]</scope>
    <source>
        <strain evidence="9 10">HMF5405</strain>
    </source>
</reference>
<comment type="similarity">
    <text evidence="2">Belongs to the UPF0702 family.</text>
</comment>
<keyword evidence="10" id="KW-1185">Reference proteome</keyword>
<protein>
    <submittedName>
        <fullName evidence="9">DUF421 domain-containing protein</fullName>
    </submittedName>
</protein>
<keyword evidence="6 7" id="KW-0472">Membrane</keyword>
<keyword evidence="3" id="KW-1003">Cell membrane</keyword>
<feature type="transmembrane region" description="Helical" evidence="7">
    <location>
        <begin position="12"/>
        <end position="37"/>
    </location>
</feature>
<evidence type="ECO:0000313" key="10">
    <source>
        <dbReference type="Proteomes" id="UP000664628"/>
    </source>
</evidence>
<evidence type="ECO:0000256" key="6">
    <source>
        <dbReference type="ARBA" id="ARBA00023136"/>
    </source>
</evidence>
<dbReference type="PANTHER" id="PTHR34582:SF6">
    <property type="entry name" value="UPF0702 TRANSMEMBRANE PROTEIN YCAP"/>
    <property type="match status" value="1"/>
</dbReference>